<reference evidence="2 3" key="1">
    <citation type="submission" date="2021-06" db="EMBL/GenBank/DDBJ databases">
        <title>Caerostris extrusa draft genome.</title>
        <authorList>
            <person name="Kono N."/>
            <person name="Arakawa K."/>
        </authorList>
    </citation>
    <scope>NUCLEOTIDE SEQUENCE [LARGE SCALE GENOMIC DNA]</scope>
</reference>
<comment type="caution">
    <text evidence="2">The sequence shown here is derived from an EMBL/GenBank/DDBJ whole genome shotgun (WGS) entry which is preliminary data.</text>
</comment>
<feature type="compositionally biased region" description="Polar residues" evidence="1">
    <location>
        <begin position="239"/>
        <end position="249"/>
    </location>
</feature>
<proteinExistence type="predicted"/>
<feature type="region of interest" description="Disordered" evidence="1">
    <location>
        <begin position="239"/>
        <end position="260"/>
    </location>
</feature>
<evidence type="ECO:0000256" key="1">
    <source>
        <dbReference type="SAM" id="MobiDB-lite"/>
    </source>
</evidence>
<dbReference type="Proteomes" id="UP001054945">
    <property type="component" value="Unassembled WGS sequence"/>
</dbReference>
<dbReference type="EMBL" id="BPLR01012953">
    <property type="protein sequence ID" value="GIY57735.1"/>
    <property type="molecule type" value="Genomic_DNA"/>
</dbReference>
<evidence type="ECO:0000313" key="3">
    <source>
        <dbReference type="Proteomes" id="UP001054945"/>
    </source>
</evidence>
<accession>A0AAV4UJP2</accession>
<organism evidence="2 3">
    <name type="scientific">Caerostris extrusa</name>
    <name type="common">Bark spider</name>
    <name type="synonym">Caerostris bankana</name>
    <dbReference type="NCBI Taxonomy" id="172846"/>
    <lineage>
        <taxon>Eukaryota</taxon>
        <taxon>Metazoa</taxon>
        <taxon>Ecdysozoa</taxon>
        <taxon>Arthropoda</taxon>
        <taxon>Chelicerata</taxon>
        <taxon>Arachnida</taxon>
        <taxon>Araneae</taxon>
        <taxon>Araneomorphae</taxon>
        <taxon>Entelegynae</taxon>
        <taxon>Araneoidea</taxon>
        <taxon>Araneidae</taxon>
        <taxon>Caerostris</taxon>
    </lineage>
</organism>
<sequence>MNNKYGREIGLGVSCHVYGSLNCKGCCSGGQTGPLKDEKHVHFLDDGRGHDEDEHDNFYRDDKQDVCGNDKLRLSYQYSTDGLCTCCKEASSQSRSQGFGRPILLYEIPKPKFDGISIHQSDFTPKPLPFRDLPHGIQSLKIAGNFQRYLVSTRYSPDILEQHRRLHQVDGGKQQFHGPDCEKHCYSDSLMCHVETPKDKEFKRKTVHFQGDGNMMIPDIQECDTAVCVTKDDLTLPSQKPTYQRSQNVPGDGYERSSAEPDKFTLCENQDNMSKYWWKRLTKKAPMEDTEIRDIPPHMVIPFGPYRTMYQKISQSHQMQHIYNSNWRLKTSQQGCSCTGRLTLTGRIANPKIERGGLS</sequence>
<dbReference type="AlphaFoldDB" id="A0AAV4UJP2"/>
<evidence type="ECO:0000313" key="2">
    <source>
        <dbReference type="EMBL" id="GIY57735.1"/>
    </source>
</evidence>
<gene>
    <name evidence="2" type="primary">AVEN_64415_1</name>
    <name evidence="2" type="ORF">CEXT_299851</name>
</gene>
<protein>
    <submittedName>
        <fullName evidence="2">Uncharacterized protein</fullName>
    </submittedName>
</protein>
<keyword evidence="3" id="KW-1185">Reference proteome</keyword>
<name>A0AAV4UJP2_CAEEX</name>